<reference evidence="1" key="1">
    <citation type="submission" date="2021-03" db="EMBL/GenBank/DDBJ databases">
        <authorList>
            <consortium name="DOE Joint Genome Institute"/>
            <person name="Ahrendt S."/>
            <person name="Looney B.P."/>
            <person name="Miyauchi S."/>
            <person name="Morin E."/>
            <person name="Drula E."/>
            <person name="Courty P.E."/>
            <person name="Chicoki N."/>
            <person name="Fauchery L."/>
            <person name="Kohler A."/>
            <person name="Kuo A."/>
            <person name="Labutti K."/>
            <person name="Pangilinan J."/>
            <person name="Lipzen A."/>
            <person name="Riley R."/>
            <person name="Andreopoulos W."/>
            <person name="He G."/>
            <person name="Johnson J."/>
            <person name="Barry K.W."/>
            <person name="Grigoriev I.V."/>
            <person name="Nagy L."/>
            <person name="Hibbett D."/>
            <person name="Henrissat B."/>
            <person name="Matheny P.B."/>
            <person name="Labbe J."/>
            <person name="Martin F."/>
        </authorList>
    </citation>
    <scope>NUCLEOTIDE SEQUENCE</scope>
    <source>
        <strain evidence="1">HHB10654</strain>
    </source>
</reference>
<dbReference type="Proteomes" id="UP000814140">
    <property type="component" value="Unassembled WGS sequence"/>
</dbReference>
<gene>
    <name evidence="1" type="ORF">BV25DRAFT_1912448</name>
</gene>
<dbReference type="EMBL" id="MU277191">
    <property type="protein sequence ID" value="KAI0067120.1"/>
    <property type="molecule type" value="Genomic_DNA"/>
</dbReference>
<evidence type="ECO:0000313" key="2">
    <source>
        <dbReference type="Proteomes" id="UP000814140"/>
    </source>
</evidence>
<name>A0ACB8TFH0_9AGAM</name>
<protein>
    <submittedName>
        <fullName evidence="1">Alpha/beta-hydrolase</fullName>
    </submittedName>
</protein>
<keyword evidence="2" id="KW-1185">Reference proteome</keyword>
<proteinExistence type="predicted"/>
<organism evidence="1 2">
    <name type="scientific">Artomyces pyxidatus</name>
    <dbReference type="NCBI Taxonomy" id="48021"/>
    <lineage>
        <taxon>Eukaryota</taxon>
        <taxon>Fungi</taxon>
        <taxon>Dikarya</taxon>
        <taxon>Basidiomycota</taxon>
        <taxon>Agaricomycotina</taxon>
        <taxon>Agaricomycetes</taxon>
        <taxon>Russulales</taxon>
        <taxon>Auriscalpiaceae</taxon>
        <taxon>Artomyces</taxon>
    </lineage>
</organism>
<comment type="caution">
    <text evidence="1">The sequence shown here is derived from an EMBL/GenBank/DDBJ whole genome shotgun (WGS) entry which is preliminary data.</text>
</comment>
<evidence type="ECO:0000313" key="1">
    <source>
        <dbReference type="EMBL" id="KAI0067120.1"/>
    </source>
</evidence>
<sequence length="404" mass="46545">MSMERPFQSSIPDSQLADLRKRLELTRLPDEHDNCGWDYGAPLSDMRRLVDRWRTGFDWRKVEKEMNELPMFTRDIQVDDFGTLNIHYVHQRSPVKGAIPLLFVHGWPGNFLEVRKILPLLVEDSPDHPSFHVVAMSLPGFTFSEGPGQRGFKGRQYAEAANKLMLALGYNEYVTQGGDWGRHVTRDLAGYYGGKHVKAWHTNFPEAFPPRFWDHPWQWLLNTLTPYAQWEKDGLERTNWFLTKGAAYAYEHINLPQTIGYSLTDSPVGLLAWVYEKLVTWTDNYPWDDDEVLTWVSLYWFSRAGPTASLRIYKEFDQTRESGRPLQPTLSTVPMGISWFPRDIFVTPRTWMHTVGRVVFEAVHESGGHFAALERPDMLVSDVRKMFGRGGPAYGVVPGKDGYA</sequence>
<accession>A0ACB8TFH0</accession>
<reference evidence="1" key="2">
    <citation type="journal article" date="2022" name="New Phytol.">
        <title>Evolutionary transition to the ectomycorrhizal habit in the genomes of a hyperdiverse lineage of mushroom-forming fungi.</title>
        <authorList>
            <person name="Looney B."/>
            <person name="Miyauchi S."/>
            <person name="Morin E."/>
            <person name="Drula E."/>
            <person name="Courty P.E."/>
            <person name="Kohler A."/>
            <person name="Kuo A."/>
            <person name="LaButti K."/>
            <person name="Pangilinan J."/>
            <person name="Lipzen A."/>
            <person name="Riley R."/>
            <person name="Andreopoulos W."/>
            <person name="He G."/>
            <person name="Johnson J."/>
            <person name="Nolan M."/>
            <person name="Tritt A."/>
            <person name="Barry K.W."/>
            <person name="Grigoriev I.V."/>
            <person name="Nagy L.G."/>
            <person name="Hibbett D."/>
            <person name="Henrissat B."/>
            <person name="Matheny P.B."/>
            <person name="Labbe J."/>
            <person name="Martin F.M."/>
        </authorList>
    </citation>
    <scope>NUCLEOTIDE SEQUENCE</scope>
    <source>
        <strain evidence="1">HHB10654</strain>
    </source>
</reference>